<dbReference type="PATRIC" id="fig|336831.14.peg.3528"/>
<dbReference type="CDD" id="cd06257">
    <property type="entry name" value="DnaJ"/>
    <property type="match status" value="1"/>
</dbReference>
<dbReference type="InterPro" id="IPR029024">
    <property type="entry name" value="TerB-like"/>
</dbReference>
<protein>
    <submittedName>
        <fullName evidence="3">Molecular chaperone DnaJ</fullName>
    </submittedName>
</protein>
<dbReference type="NCBIfam" id="NF006948">
    <property type="entry name" value="PRK09430.1"/>
    <property type="match status" value="1"/>
</dbReference>
<accession>A0A0M2V3A4</accession>
<evidence type="ECO:0000259" key="2">
    <source>
        <dbReference type="PROSITE" id="PS50076"/>
    </source>
</evidence>
<dbReference type="InterPro" id="IPR007791">
    <property type="entry name" value="DjlA_N"/>
</dbReference>
<evidence type="ECO:0000313" key="4">
    <source>
        <dbReference type="Proteomes" id="UP000034228"/>
    </source>
</evidence>
<dbReference type="PRINTS" id="PR00625">
    <property type="entry name" value="JDOMAIN"/>
</dbReference>
<dbReference type="AlphaFoldDB" id="A0A0M2V3A4"/>
<dbReference type="Gene3D" id="1.10.287.110">
    <property type="entry name" value="DnaJ domain"/>
    <property type="match status" value="1"/>
</dbReference>
<keyword evidence="4" id="KW-1185">Reference proteome</keyword>
<organism evidence="3 4">
    <name type="scientific">Arsukibacterium ikkense</name>
    <dbReference type="NCBI Taxonomy" id="336831"/>
    <lineage>
        <taxon>Bacteria</taxon>
        <taxon>Pseudomonadati</taxon>
        <taxon>Pseudomonadota</taxon>
        <taxon>Gammaproteobacteria</taxon>
        <taxon>Chromatiales</taxon>
        <taxon>Chromatiaceae</taxon>
        <taxon>Arsukibacterium</taxon>
    </lineage>
</organism>
<keyword evidence="1" id="KW-0143">Chaperone</keyword>
<feature type="domain" description="J" evidence="2">
    <location>
        <begin position="199"/>
        <end position="261"/>
    </location>
</feature>
<dbReference type="InterPro" id="IPR050817">
    <property type="entry name" value="DjlA_DnaK_co-chaperone"/>
</dbReference>
<name>A0A0M2V3A4_9GAMM</name>
<dbReference type="PROSITE" id="PS50076">
    <property type="entry name" value="DNAJ_2"/>
    <property type="match status" value="1"/>
</dbReference>
<proteinExistence type="predicted"/>
<dbReference type="CDD" id="cd07316">
    <property type="entry name" value="terB_like_DjlA"/>
    <property type="match status" value="1"/>
</dbReference>
<dbReference type="InterPro" id="IPR001623">
    <property type="entry name" value="DnaJ_domain"/>
</dbReference>
<dbReference type="Proteomes" id="UP000034228">
    <property type="component" value="Unassembled WGS sequence"/>
</dbReference>
<dbReference type="EMBL" id="LAHO01000013">
    <property type="protein sequence ID" value="KKO44894.1"/>
    <property type="molecule type" value="Genomic_DNA"/>
</dbReference>
<dbReference type="Pfam" id="PF05099">
    <property type="entry name" value="TerB"/>
    <property type="match status" value="1"/>
</dbReference>
<reference evidence="3 4" key="1">
    <citation type="submission" date="2015-03" db="EMBL/GenBank/DDBJ databases">
        <title>Draft genome sequences of two protease-producing strains of Arsukibacterium isolated from two cold and alkaline environments.</title>
        <authorList>
            <person name="Lylloff J.E."/>
            <person name="Skov L.B."/>
            <person name="Jepsen M."/>
            <person name="Hallin P.F."/>
            <person name="Sorensen S.J."/>
            <person name="Stougaard P."/>
            <person name="Glaring M.A."/>
        </authorList>
    </citation>
    <scope>NUCLEOTIDE SEQUENCE [LARGE SCALE GENOMIC DNA]</scope>
    <source>
        <strain evidence="3 4">GCM72</strain>
    </source>
</reference>
<gene>
    <name evidence="3" type="ORF">WG68_13790</name>
</gene>
<dbReference type="PANTHER" id="PTHR24074">
    <property type="entry name" value="CO-CHAPERONE PROTEIN DJLA"/>
    <property type="match status" value="1"/>
</dbReference>
<dbReference type="SMART" id="SM00271">
    <property type="entry name" value="DnaJ"/>
    <property type="match status" value="1"/>
</dbReference>
<dbReference type="Pfam" id="PF00226">
    <property type="entry name" value="DnaJ"/>
    <property type="match status" value="1"/>
</dbReference>
<evidence type="ECO:0000313" key="3">
    <source>
        <dbReference type="EMBL" id="KKO44894.1"/>
    </source>
</evidence>
<dbReference type="Gene3D" id="1.10.3680.10">
    <property type="entry name" value="TerB-like"/>
    <property type="match status" value="1"/>
</dbReference>
<dbReference type="InterPro" id="IPR036869">
    <property type="entry name" value="J_dom_sf"/>
</dbReference>
<dbReference type="SUPFAM" id="SSF46565">
    <property type="entry name" value="Chaperone J-domain"/>
    <property type="match status" value="1"/>
</dbReference>
<sequence>MALWGKILGALFGLALLRLPGLLVGLLLGHLFDIKMAANLARFRGLFQEQDDQQELFMYSTFATMGHIAKATGVVTTGHIRQARHFMDQLGLNERQQQEAQAAFRDGKASNFPLMAQLQEFYQHYRRQADVLQYFIEIQLGIANADGPMSNEQYLLLQQVAQQLAISRLQLEQLLAAHRAQQRFNQRDSKKPAANAVQDAYKVLGVSAACSEKELKRAYRKLMAQHHPDKLMAKGVPAAMLDVAKRRTQEILAAYELLKNR</sequence>
<dbReference type="STRING" id="336831.WG68_13790"/>
<evidence type="ECO:0000256" key="1">
    <source>
        <dbReference type="ARBA" id="ARBA00023186"/>
    </source>
</evidence>
<comment type="caution">
    <text evidence="3">The sequence shown here is derived from an EMBL/GenBank/DDBJ whole genome shotgun (WGS) entry which is preliminary data.</text>
</comment>